<dbReference type="Pfam" id="PF02743">
    <property type="entry name" value="dCache_1"/>
    <property type="match status" value="1"/>
</dbReference>
<dbReference type="OrthoDB" id="8576332at2"/>
<evidence type="ECO:0000313" key="14">
    <source>
        <dbReference type="EMBL" id="TJZ74081.1"/>
    </source>
</evidence>
<dbReference type="InterPro" id="IPR003660">
    <property type="entry name" value="HAMP_dom"/>
</dbReference>
<evidence type="ECO:0000313" key="15">
    <source>
        <dbReference type="Proteomes" id="UP000310016"/>
    </source>
</evidence>
<comment type="subcellular location">
    <subcellularLocation>
        <location evidence="1">Cell membrane</location>
        <topology evidence="1">Multi-pass membrane protein</topology>
    </subcellularLocation>
</comment>
<dbReference type="FunFam" id="1.10.287.950:FF:000001">
    <property type="entry name" value="Methyl-accepting chemotaxis sensory transducer"/>
    <property type="match status" value="1"/>
</dbReference>
<keyword evidence="10" id="KW-0175">Coiled coil</keyword>
<keyword evidence="7 9" id="KW-0807">Transducer</keyword>
<evidence type="ECO:0000259" key="13">
    <source>
        <dbReference type="PROSITE" id="PS50885"/>
    </source>
</evidence>
<evidence type="ECO:0000256" key="3">
    <source>
        <dbReference type="ARBA" id="ARBA00022500"/>
    </source>
</evidence>
<evidence type="ECO:0000256" key="7">
    <source>
        <dbReference type="ARBA" id="ARBA00023224"/>
    </source>
</evidence>
<dbReference type="InterPro" id="IPR004089">
    <property type="entry name" value="MCPsignal_dom"/>
</dbReference>
<dbReference type="CDD" id="cd12912">
    <property type="entry name" value="PDC2_MCP_like"/>
    <property type="match status" value="1"/>
</dbReference>
<proteinExistence type="inferred from homology"/>
<feature type="domain" description="HAMP" evidence="13">
    <location>
        <begin position="297"/>
        <end position="351"/>
    </location>
</feature>
<dbReference type="Gene3D" id="3.30.450.20">
    <property type="entry name" value="PAS domain"/>
    <property type="match status" value="2"/>
</dbReference>
<keyword evidence="5 11" id="KW-1133">Transmembrane helix</keyword>
<dbReference type="GO" id="GO:0006935">
    <property type="term" value="P:chemotaxis"/>
    <property type="evidence" value="ECO:0007669"/>
    <property type="project" value="UniProtKB-KW"/>
</dbReference>
<evidence type="ECO:0000256" key="5">
    <source>
        <dbReference type="ARBA" id="ARBA00022989"/>
    </source>
</evidence>
<evidence type="ECO:0000256" key="2">
    <source>
        <dbReference type="ARBA" id="ARBA00022475"/>
    </source>
</evidence>
<dbReference type="PROSITE" id="PS50111">
    <property type="entry name" value="CHEMOTAXIS_TRANSDUC_2"/>
    <property type="match status" value="1"/>
</dbReference>
<dbReference type="SUPFAM" id="SSF58104">
    <property type="entry name" value="Methyl-accepting chemotaxis protein (MCP) signaling domain"/>
    <property type="match status" value="1"/>
</dbReference>
<evidence type="ECO:0000259" key="12">
    <source>
        <dbReference type="PROSITE" id="PS50111"/>
    </source>
</evidence>
<dbReference type="InterPro" id="IPR033479">
    <property type="entry name" value="dCache_1"/>
</dbReference>
<reference evidence="14 15" key="1">
    <citation type="submission" date="2019-04" db="EMBL/GenBank/DDBJ databases">
        <title>Chitiniphilus eburnea sp. nov., a novel chitinolytic bacterium isolated from aquaculture sludge.</title>
        <authorList>
            <person name="Sheng M."/>
        </authorList>
    </citation>
    <scope>NUCLEOTIDE SEQUENCE [LARGE SCALE GENOMIC DNA]</scope>
    <source>
        <strain evidence="14 15">HX-2-15</strain>
    </source>
</reference>
<organism evidence="14 15">
    <name type="scientific">Chitiniphilus eburneus</name>
    <dbReference type="NCBI Taxonomy" id="2571148"/>
    <lineage>
        <taxon>Bacteria</taxon>
        <taxon>Pseudomonadati</taxon>
        <taxon>Pseudomonadota</taxon>
        <taxon>Betaproteobacteria</taxon>
        <taxon>Neisseriales</taxon>
        <taxon>Chitinibacteraceae</taxon>
        <taxon>Chitiniphilus</taxon>
    </lineage>
</organism>
<keyword evidence="2" id="KW-1003">Cell membrane</keyword>
<dbReference type="CDD" id="cd12913">
    <property type="entry name" value="PDC1_MCP_like"/>
    <property type="match status" value="1"/>
</dbReference>
<feature type="domain" description="Methyl-accepting transducer" evidence="12">
    <location>
        <begin position="356"/>
        <end position="592"/>
    </location>
</feature>
<evidence type="ECO:0000256" key="11">
    <source>
        <dbReference type="SAM" id="Phobius"/>
    </source>
</evidence>
<dbReference type="SUPFAM" id="SSF103190">
    <property type="entry name" value="Sensory domain-like"/>
    <property type="match status" value="1"/>
</dbReference>
<dbReference type="GO" id="GO:0007165">
    <property type="term" value="P:signal transduction"/>
    <property type="evidence" value="ECO:0007669"/>
    <property type="project" value="UniProtKB-KW"/>
</dbReference>
<dbReference type="Pfam" id="PF00015">
    <property type="entry name" value="MCPsignal"/>
    <property type="match status" value="1"/>
</dbReference>
<dbReference type="AlphaFoldDB" id="A0A4U0PZI1"/>
<sequence>MKSLRAKLTAFVAVLTVVLTAILTVAMYSRMRVEIVDHGLTNEIRGVGQGYESMLRTWVHDKELIVTALGQSLSAASEPTPALQLAAQAAAFDSAYLGAPDKQMHQSRPLDLPPDYDPTSRPWYQQALAANRTILTPPYVDASSKRLIFSFATPVKAPDGTLKGVAAADIFLDDVVKDVLAIKLTGDGSAFLLGDDGTVLAHADGQYILKPATAVSPALTPDLLKSLAATPRLEELQIGGVDKFFYLQPVAGTGLQLGLVIDRDKALASLNTLLVLCIGIMVVVLVVVVPLASLVVNRMLVGLSRLRNALNEIARGGGDLTRKLEVKGEDEIAEAAGAFNRFTDQLRQMFRDIQQEAERLTSGVRDINDVVAQLSGDSERLSELAAANGATIEQITVSISHIADSARDANNLVTSTGALSRDSAASVQEVASEVGRSAQEVENLANLLEGLSRRSQDISGIIQVIKEIADQTNLLALNAAIEAARAGEQGRGFAVVADEVRKLAERTSQATVQITGMIEGVRHESEAAVSNMQKTHAAVHTGVQLSTGAAGKIADIRGNMEEMMRKIGDIADATREQQNATTAMAQSAENITNQMTETDAALRQATNAANELNKLATFLREMFGKFRL</sequence>
<evidence type="ECO:0000256" key="10">
    <source>
        <dbReference type="SAM" id="Coils"/>
    </source>
</evidence>
<keyword evidence="3" id="KW-0145">Chemotaxis</keyword>
<evidence type="ECO:0000256" key="6">
    <source>
        <dbReference type="ARBA" id="ARBA00023136"/>
    </source>
</evidence>
<comment type="similarity">
    <text evidence="8">Belongs to the methyl-accepting chemotaxis (MCP) protein family.</text>
</comment>
<feature type="coiled-coil region" evidence="10">
    <location>
        <begin position="588"/>
        <end position="622"/>
    </location>
</feature>
<dbReference type="Gene3D" id="1.10.287.950">
    <property type="entry name" value="Methyl-accepting chemotaxis protein"/>
    <property type="match status" value="1"/>
</dbReference>
<keyword evidence="4 11" id="KW-0812">Transmembrane</keyword>
<feature type="transmembrane region" description="Helical" evidence="11">
    <location>
        <begin position="273"/>
        <end position="296"/>
    </location>
</feature>
<dbReference type="SMART" id="SM00304">
    <property type="entry name" value="HAMP"/>
    <property type="match status" value="1"/>
</dbReference>
<dbReference type="PANTHER" id="PTHR32089">
    <property type="entry name" value="METHYL-ACCEPTING CHEMOTAXIS PROTEIN MCPB"/>
    <property type="match status" value="1"/>
</dbReference>
<protein>
    <submittedName>
        <fullName evidence="14">Methyl-accepting chemotaxis protein</fullName>
    </submittedName>
</protein>
<dbReference type="SMART" id="SM00283">
    <property type="entry name" value="MA"/>
    <property type="match status" value="1"/>
</dbReference>
<dbReference type="PROSITE" id="PS50885">
    <property type="entry name" value="HAMP"/>
    <property type="match status" value="1"/>
</dbReference>
<dbReference type="Pfam" id="PF00672">
    <property type="entry name" value="HAMP"/>
    <property type="match status" value="1"/>
</dbReference>
<dbReference type="InterPro" id="IPR029151">
    <property type="entry name" value="Sensor-like_sf"/>
</dbReference>
<evidence type="ECO:0000256" key="1">
    <source>
        <dbReference type="ARBA" id="ARBA00004651"/>
    </source>
</evidence>
<comment type="caution">
    <text evidence="14">The sequence shown here is derived from an EMBL/GenBank/DDBJ whole genome shotgun (WGS) entry which is preliminary data.</text>
</comment>
<dbReference type="CDD" id="cd06225">
    <property type="entry name" value="HAMP"/>
    <property type="match status" value="1"/>
</dbReference>
<dbReference type="GO" id="GO:0005886">
    <property type="term" value="C:plasma membrane"/>
    <property type="evidence" value="ECO:0007669"/>
    <property type="project" value="UniProtKB-SubCell"/>
</dbReference>
<keyword evidence="15" id="KW-1185">Reference proteome</keyword>
<dbReference type="EMBL" id="SUMF01000007">
    <property type="protein sequence ID" value="TJZ74081.1"/>
    <property type="molecule type" value="Genomic_DNA"/>
</dbReference>
<evidence type="ECO:0000256" key="8">
    <source>
        <dbReference type="ARBA" id="ARBA00029447"/>
    </source>
</evidence>
<dbReference type="CDD" id="cd11386">
    <property type="entry name" value="MCP_signal"/>
    <property type="match status" value="1"/>
</dbReference>
<accession>A0A4U0PZI1</accession>
<dbReference type="RefSeq" id="WP_136773103.1">
    <property type="nucleotide sequence ID" value="NZ_CP156074.1"/>
</dbReference>
<gene>
    <name evidence="14" type="ORF">FAZ21_08990</name>
</gene>
<evidence type="ECO:0000256" key="9">
    <source>
        <dbReference type="PROSITE-ProRule" id="PRU00284"/>
    </source>
</evidence>
<keyword evidence="6 11" id="KW-0472">Membrane</keyword>
<dbReference type="PANTHER" id="PTHR32089:SF112">
    <property type="entry name" value="LYSOZYME-LIKE PROTEIN-RELATED"/>
    <property type="match status" value="1"/>
</dbReference>
<dbReference type="Proteomes" id="UP000310016">
    <property type="component" value="Unassembled WGS sequence"/>
</dbReference>
<name>A0A4U0PZI1_9NEIS</name>
<evidence type="ECO:0000256" key="4">
    <source>
        <dbReference type="ARBA" id="ARBA00022692"/>
    </source>
</evidence>